<dbReference type="EMBL" id="JADGJQ010000066">
    <property type="protein sequence ID" value="KAJ3174010.1"/>
    <property type="molecule type" value="Genomic_DNA"/>
</dbReference>
<accession>A0AAD5TJP8</accession>
<comment type="caution">
    <text evidence="2">The sequence shown here is derived from an EMBL/GenBank/DDBJ whole genome shotgun (WGS) entry which is preliminary data.</text>
</comment>
<sequence length="612" mass="66723">MADLQKPQLSPLEFLLQQGLSAPFADYQDYLAADADACRRVLEIAANGGSPLRSDEKTAQRTAFVQAQTKLQLETARAERRRNRAEVAAAPKEFAIAQQQFAIAQQGFAQITSVALSGSHTGNRSQDPPPVAPQGSNSAPSLPVTGSRTPSPPPVARRGSKSAPSLLIKGSRTPTSSPVAPRGSSSGSRSPTSSPVAPRGSNSGSRSPSSSPVAPRGALRGEPALKRQRSATDIDGFEATEDTMLLEIIEGFQAAQASSSLPYFNILLGGAPEELETYAPIFKNRLELEKPSCPLGNFLVEIQQHLAGLPKRGQRDLLTMVSEIYPRRGADGVVEAALLKRYLPATASADNDDLREFIALLHTLEPLPFGELLLQGSERTSDVWVWSPFYKLLLLEPRICVYYGEIHADSTRLERRQFDPKAAGRAEDWIITAEDGGCGTRGKDIGIGDSLGSLDLCHEKAIEKILKSGRSARDMALRNPATPILWLIQSHKWCVVYTVWAKSSEAVIAEYVGHCRSPISASNLALGVAKCANLFMKARTVIRNALQQIDTVAPRGVRKNERKPEPSQPTHLPPQDFKVRPDRRQSCLVLGFGKRRSRTDRRRRRNLARAKT</sequence>
<gene>
    <name evidence="2" type="ORF">HDU87_007225</name>
</gene>
<feature type="region of interest" description="Disordered" evidence="1">
    <location>
        <begin position="118"/>
        <end position="234"/>
    </location>
</feature>
<dbReference type="AlphaFoldDB" id="A0AAD5TJP8"/>
<protein>
    <submittedName>
        <fullName evidence="2">Uncharacterized protein</fullName>
    </submittedName>
</protein>
<evidence type="ECO:0000313" key="3">
    <source>
        <dbReference type="Proteomes" id="UP001212152"/>
    </source>
</evidence>
<keyword evidence="3" id="KW-1185">Reference proteome</keyword>
<evidence type="ECO:0000313" key="2">
    <source>
        <dbReference type="EMBL" id="KAJ3174010.1"/>
    </source>
</evidence>
<feature type="compositionally biased region" description="Low complexity" evidence="1">
    <location>
        <begin position="175"/>
        <end position="218"/>
    </location>
</feature>
<feature type="compositionally biased region" description="Polar residues" evidence="1">
    <location>
        <begin position="134"/>
        <end position="149"/>
    </location>
</feature>
<evidence type="ECO:0000256" key="1">
    <source>
        <dbReference type="SAM" id="MobiDB-lite"/>
    </source>
</evidence>
<reference evidence="2" key="1">
    <citation type="submission" date="2020-05" db="EMBL/GenBank/DDBJ databases">
        <title>Phylogenomic resolution of chytrid fungi.</title>
        <authorList>
            <person name="Stajich J.E."/>
            <person name="Amses K."/>
            <person name="Simmons R."/>
            <person name="Seto K."/>
            <person name="Myers J."/>
            <person name="Bonds A."/>
            <person name="Quandt C.A."/>
            <person name="Barry K."/>
            <person name="Liu P."/>
            <person name="Grigoriev I."/>
            <person name="Longcore J.E."/>
            <person name="James T.Y."/>
        </authorList>
    </citation>
    <scope>NUCLEOTIDE SEQUENCE</scope>
    <source>
        <strain evidence="2">JEL0379</strain>
    </source>
</reference>
<dbReference type="Proteomes" id="UP001212152">
    <property type="component" value="Unassembled WGS sequence"/>
</dbReference>
<organism evidence="2 3">
    <name type="scientific">Geranomyces variabilis</name>
    <dbReference type="NCBI Taxonomy" id="109894"/>
    <lineage>
        <taxon>Eukaryota</taxon>
        <taxon>Fungi</taxon>
        <taxon>Fungi incertae sedis</taxon>
        <taxon>Chytridiomycota</taxon>
        <taxon>Chytridiomycota incertae sedis</taxon>
        <taxon>Chytridiomycetes</taxon>
        <taxon>Spizellomycetales</taxon>
        <taxon>Powellomycetaceae</taxon>
        <taxon>Geranomyces</taxon>
    </lineage>
</organism>
<name>A0AAD5TJP8_9FUNG</name>
<proteinExistence type="predicted"/>
<feature type="region of interest" description="Disordered" evidence="1">
    <location>
        <begin position="553"/>
        <end position="585"/>
    </location>
</feature>